<dbReference type="EMBL" id="UZAH01031507">
    <property type="protein sequence ID" value="VDP15918.1"/>
    <property type="molecule type" value="Genomic_DNA"/>
</dbReference>
<protein>
    <submittedName>
        <fullName evidence="1 3">Uncharacterized protein</fullName>
    </submittedName>
</protein>
<reference evidence="3" key="2">
    <citation type="submission" date="2019-09" db="UniProtKB">
        <authorList>
            <consortium name="WormBaseParasite"/>
        </authorList>
    </citation>
    <scope>IDENTIFICATION</scope>
</reference>
<dbReference type="WBParaSite" id="HPBE_0001963301-mRNA-1">
    <property type="protein sequence ID" value="HPBE_0001963301-mRNA-1"/>
    <property type="gene ID" value="HPBE_0001963301"/>
</dbReference>
<dbReference type="OrthoDB" id="5808628at2759"/>
<accession>A0A183GBX8</accession>
<evidence type="ECO:0000313" key="3">
    <source>
        <dbReference type="WBParaSite" id="HPBE_0001963301-mRNA-1"/>
    </source>
</evidence>
<dbReference type="AlphaFoldDB" id="A0A183GBX8"/>
<accession>A0A3P8C3L8</accession>
<organism evidence="2 3">
    <name type="scientific">Heligmosomoides polygyrus</name>
    <name type="common">Parasitic roundworm</name>
    <dbReference type="NCBI Taxonomy" id="6339"/>
    <lineage>
        <taxon>Eukaryota</taxon>
        <taxon>Metazoa</taxon>
        <taxon>Ecdysozoa</taxon>
        <taxon>Nematoda</taxon>
        <taxon>Chromadorea</taxon>
        <taxon>Rhabditida</taxon>
        <taxon>Rhabditina</taxon>
        <taxon>Rhabditomorpha</taxon>
        <taxon>Strongyloidea</taxon>
        <taxon>Heligmosomidae</taxon>
        <taxon>Heligmosomoides</taxon>
    </lineage>
</organism>
<sequence length="108" mass="12467">MDEDEDMQLCKAHERIRTLNRELLLQDDTSAQARATTGILPWYSLRCSRFQIAALRKKIALSKDRAQGILSMANKRIAYLHDLWKEPSQRELKMTDVKSSSMSVLKVC</sequence>
<evidence type="ECO:0000313" key="1">
    <source>
        <dbReference type="EMBL" id="VDP15918.1"/>
    </source>
</evidence>
<dbReference type="Proteomes" id="UP000050761">
    <property type="component" value="Unassembled WGS sequence"/>
</dbReference>
<proteinExistence type="predicted"/>
<name>A0A183GBX8_HELPZ</name>
<gene>
    <name evidence="1" type="ORF">HPBE_LOCUS19632</name>
</gene>
<evidence type="ECO:0000313" key="2">
    <source>
        <dbReference type="Proteomes" id="UP000050761"/>
    </source>
</evidence>
<keyword evidence="2" id="KW-1185">Reference proteome</keyword>
<reference evidence="1 2" key="1">
    <citation type="submission" date="2018-11" db="EMBL/GenBank/DDBJ databases">
        <authorList>
            <consortium name="Pathogen Informatics"/>
        </authorList>
    </citation>
    <scope>NUCLEOTIDE SEQUENCE [LARGE SCALE GENOMIC DNA]</scope>
</reference>